<keyword evidence="1" id="KW-0812">Transmembrane</keyword>
<keyword evidence="3" id="KW-1185">Reference proteome</keyword>
<name>A0A2J6Q5X5_9HELO</name>
<dbReference type="EMBL" id="KZ613480">
    <property type="protein sequence ID" value="PMD21676.1"/>
    <property type="molecule type" value="Genomic_DNA"/>
</dbReference>
<evidence type="ECO:0000313" key="2">
    <source>
        <dbReference type="EMBL" id="PMD21676.1"/>
    </source>
</evidence>
<gene>
    <name evidence="2" type="ORF">NA56DRAFT_703318</name>
</gene>
<keyword evidence="1" id="KW-0472">Membrane</keyword>
<dbReference type="Proteomes" id="UP000235672">
    <property type="component" value="Unassembled WGS sequence"/>
</dbReference>
<organism evidence="2 3">
    <name type="scientific">Hyaloscypha hepaticicola</name>
    <dbReference type="NCBI Taxonomy" id="2082293"/>
    <lineage>
        <taxon>Eukaryota</taxon>
        <taxon>Fungi</taxon>
        <taxon>Dikarya</taxon>
        <taxon>Ascomycota</taxon>
        <taxon>Pezizomycotina</taxon>
        <taxon>Leotiomycetes</taxon>
        <taxon>Helotiales</taxon>
        <taxon>Hyaloscyphaceae</taxon>
        <taxon>Hyaloscypha</taxon>
    </lineage>
</organism>
<protein>
    <submittedName>
        <fullName evidence="2">Uncharacterized protein</fullName>
    </submittedName>
</protein>
<evidence type="ECO:0000256" key="1">
    <source>
        <dbReference type="SAM" id="Phobius"/>
    </source>
</evidence>
<feature type="transmembrane region" description="Helical" evidence="1">
    <location>
        <begin position="36"/>
        <end position="55"/>
    </location>
</feature>
<sequence>MAHSELLPPPPPPPPLADLGVFMEIIPSFSWIMKPSPAFCSMLLWSWFWFSFCTYDRRTNSKLNMDDRMKATKELGTRVKEVAIKEESEYQQTSVTSFCCTSLRYMR</sequence>
<dbReference type="AlphaFoldDB" id="A0A2J6Q5X5"/>
<evidence type="ECO:0000313" key="3">
    <source>
        <dbReference type="Proteomes" id="UP000235672"/>
    </source>
</evidence>
<reference evidence="2 3" key="1">
    <citation type="submission" date="2016-05" db="EMBL/GenBank/DDBJ databases">
        <title>A degradative enzymes factory behind the ericoid mycorrhizal symbiosis.</title>
        <authorList>
            <consortium name="DOE Joint Genome Institute"/>
            <person name="Martino E."/>
            <person name="Morin E."/>
            <person name="Grelet G."/>
            <person name="Kuo A."/>
            <person name="Kohler A."/>
            <person name="Daghino S."/>
            <person name="Barry K."/>
            <person name="Choi C."/>
            <person name="Cichocki N."/>
            <person name="Clum A."/>
            <person name="Copeland A."/>
            <person name="Hainaut M."/>
            <person name="Haridas S."/>
            <person name="Labutti K."/>
            <person name="Lindquist E."/>
            <person name="Lipzen A."/>
            <person name="Khouja H.-R."/>
            <person name="Murat C."/>
            <person name="Ohm R."/>
            <person name="Olson A."/>
            <person name="Spatafora J."/>
            <person name="Veneault-Fourrey C."/>
            <person name="Henrissat B."/>
            <person name="Grigoriev I."/>
            <person name="Martin F."/>
            <person name="Perotto S."/>
        </authorList>
    </citation>
    <scope>NUCLEOTIDE SEQUENCE [LARGE SCALE GENOMIC DNA]</scope>
    <source>
        <strain evidence="2 3">UAMH 7357</strain>
    </source>
</reference>
<accession>A0A2J6Q5X5</accession>
<keyword evidence="1" id="KW-1133">Transmembrane helix</keyword>
<proteinExistence type="predicted"/>